<dbReference type="SUPFAM" id="SSF55811">
    <property type="entry name" value="Nudix"/>
    <property type="match status" value="1"/>
</dbReference>
<dbReference type="InterPro" id="IPR015797">
    <property type="entry name" value="NUDIX_hydrolase-like_dom_sf"/>
</dbReference>
<dbReference type="Pfam" id="PF00293">
    <property type="entry name" value="NUDIX"/>
    <property type="match status" value="1"/>
</dbReference>
<sequence length="142" mass="16511">MSTSYYTGESIFSSGAVLLNRDDQKVYLVFKNSTGEWLLPKGHMEKGETIEESAKREIFEETGYKAEVKDLLSVQVRQDILEPSKNKIIFWFLALLIDREQAKNTQMEDESFSGEWKSKEEAVQMLKWDEDKKLTEKAFTLI</sequence>
<comment type="caution">
    <text evidence="3">The sequence shown here is derived from an EMBL/GenBank/DDBJ whole genome shotgun (WGS) entry which is preliminary data.</text>
</comment>
<dbReference type="PANTHER" id="PTHR21340">
    <property type="entry name" value="DIADENOSINE 5,5-P1,P4-TETRAPHOSPHATE PYROPHOSPHOHYDROLASE MUTT"/>
    <property type="match status" value="1"/>
</dbReference>
<dbReference type="PANTHER" id="PTHR21340:SF0">
    <property type="entry name" value="BIS(5'-NUCLEOSYL)-TETRAPHOSPHATASE [ASYMMETRICAL]"/>
    <property type="match status" value="1"/>
</dbReference>
<evidence type="ECO:0000313" key="3">
    <source>
        <dbReference type="EMBL" id="KKT96512.1"/>
    </source>
</evidence>
<evidence type="ECO:0000256" key="1">
    <source>
        <dbReference type="ARBA" id="ARBA00022801"/>
    </source>
</evidence>
<dbReference type="Gene3D" id="3.90.79.10">
    <property type="entry name" value="Nucleoside Triphosphate Pyrophosphohydrolase"/>
    <property type="match status" value="1"/>
</dbReference>
<feature type="domain" description="Nudix hydrolase" evidence="2">
    <location>
        <begin position="9"/>
        <end position="140"/>
    </location>
</feature>
<dbReference type="InterPro" id="IPR020476">
    <property type="entry name" value="Nudix_hydrolase"/>
</dbReference>
<dbReference type="Proteomes" id="UP000034214">
    <property type="component" value="Unassembled WGS sequence"/>
</dbReference>
<evidence type="ECO:0000259" key="2">
    <source>
        <dbReference type="PROSITE" id="PS51462"/>
    </source>
</evidence>
<dbReference type="InterPro" id="IPR000086">
    <property type="entry name" value="NUDIX_hydrolase_dom"/>
</dbReference>
<gene>
    <name evidence="3" type="ORF">UW99_C0056G0003</name>
</gene>
<dbReference type="EMBL" id="LCKM01000056">
    <property type="protein sequence ID" value="KKT96512.1"/>
    <property type="molecule type" value="Genomic_DNA"/>
</dbReference>
<proteinExistence type="predicted"/>
<dbReference type="GO" id="GO:0006754">
    <property type="term" value="P:ATP biosynthetic process"/>
    <property type="evidence" value="ECO:0007669"/>
    <property type="project" value="TreeGrafter"/>
</dbReference>
<dbReference type="GO" id="GO:0006167">
    <property type="term" value="P:AMP biosynthetic process"/>
    <property type="evidence" value="ECO:0007669"/>
    <property type="project" value="TreeGrafter"/>
</dbReference>
<dbReference type="InterPro" id="IPR051325">
    <property type="entry name" value="Nudix_hydrolase_domain"/>
</dbReference>
<evidence type="ECO:0000313" key="4">
    <source>
        <dbReference type="Proteomes" id="UP000034214"/>
    </source>
</evidence>
<dbReference type="PRINTS" id="PR00502">
    <property type="entry name" value="NUDIXFAMILY"/>
</dbReference>
<accession>A0A0G1NTU0</accession>
<protein>
    <recommendedName>
        <fullName evidence="2">Nudix hydrolase domain-containing protein</fullName>
    </recommendedName>
</protein>
<reference evidence="3 4" key="1">
    <citation type="journal article" date="2015" name="Nature">
        <title>rRNA introns, odd ribosomes, and small enigmatic genomes across a large radiation of phyla.</title>
        <authorList>
            <person name="Brown C.T."/>
            <person name="Hug L.A."/>
            <person name="Thomas B.C."/>
            <person name="Sharon I."/>
            <person name="Castelle C.J."/>
            <person name="Singh A."/>
            <person name="Wilkins M.J."/>
            <person name="Williams K.H."/>
            <person name="Banfield J.F."/>
        </authorList>
    </citation>
    <scope>NUCLEOTIDE SEQUENCE [LARGE SCALE GENOMIC DNA]</scope>
</reference>
<dbReference type="PROSITE" id="PS51462">
    <property type="entry name" value="NUDIX"/>
    <property type="match status" value="1"/>
</dbReference>
<dbReference type="GO" id="GO:0004081">
    <property type="term" value="F:bis(5'-nucleosyl)-tetraphosphatase (asymmetrical) activity"/>
    <property type="evidence" value="ECO:0007669"/>
    <property type="project" value="TreeGrafter"/>
</dbReference>
<name>A0A0G1NTU0_9BACT</name>
<keyword evidence="1" id="KW-0378">Hydrolase</keyword>
<dbReference type="AlphaFoldDB" id="A0A0G1NTU0"/>
<organism evidence="3 4">
    <name type="scientific">Candidatus Collierbacteria bacterium GW2011_GWC2_45_15</name>
    <dbReference type="NCBI Taxonomy" id="1618394"/>
    <lineage>
        <taxon>Bacteria</taxon>
        <taxon>Candidatus Collieribacteriota</taxon>
    </lineage>
</organism>